<dbReference type="Pfam" id="PF02878">
    <property type="entry name" value="PGM_PMM_I"/>
    <property type="match status" value="1"/>
</dbReference>
<dbReference type="SUPFAM" id="SSF53738">
    <property type="entry name" value="Phosphoglucomutase, first 3 domains"/>
    <property type="match status" value="3"/>
</dbReference>
<dbReference type="AlphaFoldDB" id="A0A7S3F543"/>
<dbReference type="PANTHER" id="PTHR42946">
    <property type="entry name" value="PHOSPHOHEXOSE MUTASE"/>
    <property type="match status" value="1"/>
</dbReference>
<proteinExistence type="inferred from homology"/>
<evidence type="ECO:0000256" key="3">
    <source>
        <dbReference type="ARBA" id="ARBA00010231"/>
    </source>
</evidence>
<dbReference type="GO" id="GO:0004614">
    <property type="term" value="F:phosphoglucomutase activity"/>
    <property type="evidence" value="ECO:0007669"/>
    <property type="project" value="UniProtKB-EC"/>
</dbReference>
<evidence type="ECO:0000259" key="15">
    <source>
        <dbReference type="Pfam" id="PF02880"/>
    </source>
</evidence>
<dbReference type="EMBL" id="HBHY01002843">
    <property type="protein sequence ID" value="CAE0128046.1"/>
    <property type="molecule type" value="Transcribed_RNA"/>
</dbReference>
<dbReference type="InterPro" id="IPR005845">
    <property type="entry name" value="A-D-PHexomutase_a/b/a-II"/>
</dbReference>
<dbReference type="GO" id="GO:0006006">
    <property type="term" value="P:glucose metabolic process"/>
    <property type="evidence" value="ECO:0007669"/>
    <property type="project" value="UniProtKB-KW"/>
</dbReference>
<keyword evidence="5" id="KW-0313">Glucose metabolism</keyword>
<feature type="region of interest" description="Disordered" evidence="12">
    <location>
        <begin position="1"/>
        <end position="31"/>
    </location>
</feature>
<dbReference type="Gene3D" id="3.40.120.10">
    <property type="entry name" value="Alpha-D-Glucose-1,6-Bisphosphate, subunit A, domain 3"/>
    <property type="match status" value="3"/>
</dbReference>
<feature type="domain" description="Alpha-D-phosphohexomutase alpha/beta/alpha" evidence="15">
    <location>
        <begin position="321"/>
        <end position="418"/>
    </location>
</feature>
<keyword evidence="7" id="KW-0479">Metal-binding</keyword>
<comment type="catalytic activity">
    <reaction evidence="1">
        <text>alpha-D-glucose 1-phosphate = alpha-D-glucose 6-phosphate</text>
        <dbReference type="Rhea" id="RHEA:23536"/>
        <dbReference type="ChEBI" id="CHEBI:58225"/>
        <dbReference type="ChEBI" id="CHEBI:58601"/>
        <dbReference type="EC" id="5.4.2.2"/>
    </reaction>
</comment>
<dbReference type="Gene3D" id="3.30.310.50">
    <property type="entry name" value="Alpha-D-phosphohexomutase, C-terminal domain"/>
    <property type="match status" value="1"/>
</dbReference>
<gene>
    <name evidence="16" type="ORF">PSIN1315_LOCUS1825</name>
</gene>
<accession>A0A7S3F543</accession>
<dbReference type="Pfam" id="PF02879">
    <property type="entry name" value="PGM_PMM_II"/>
    <property type="match status" value="1"/>
</dbReference>
<name>A0A7S3F543_9VIRI</name>
<evidence type="ECO:0000256" key="4">
    <source>
        <dbReference type="ARBA" id="ARBA00012728"/>
    </source>
</evidence>
<evidence type="ECO:0000256" key="6">
    <source>
        <dbReference type="ARBA" id="ARBA00022553"/>
    </source>
</evidence>
<comment type="similarity">
    <text evidence="3">Belongs to the phosphohexose mutase family.</text>
</comment>
<evidence type="ECO:0000256" key="2">
    <source>
        <dbReference type="ARBA" id="ARBA00001946"/>
    </source>
</evidence>
<keyword evidence="9" id="KW-0413">Isomerase</keyword>
<evidence type="ECO:0000256" key="12">
    <source>
        <dbReference type="SAM" id="MobiDB-lite"/>
    </source>
</evidence>
<organism evidence="16">
    <name type="scientific">Prasinoderma singulare</name>
    <dbReference type="NCBI Taxonomy" id="676789"/>
    <lineage>
        <taxon>Eukaryota</taxon>
        <taxon>Viridiplantae</taxon>
        <taxon>Prasinodermophyta</taxon>
        <taxon>Prasinodermophyceae</taxon>
        <taxon>Prasinodermales</taxon>
        <taxon>Prasinodermaceae</taxon>
        <taxon>Prasinoderma</taxon>
    </lineage>
</organism>
<feature type="compositionally biased region" description="Basic residues" evidence="12">
    <location>
        <begin position="1"/>
        <end position="10"/>
    </location>
</feature>
<dbReference type="InterPro" id="IPR005844">
    <property type="entry name" value="A-D-PHexomutase_a/b/a-I"/>
</dbReference>
<comment type="cofactor">
    <cofactor evidence="2">
        <name>Mg(2+)</name>
        <dbReference type="ChEBI" id="CHEBI:18420"/>
    </cofactor>
</comment>
<dbReference type="InterPro" id="IPR005841">
    <property type="entry name" value="Alpha-D-phosphohexomutase_SF"/>
</dbReference>
<dbReference type="PANTHER" id="PTHR42946:SF1">
    <property type="entry name" value="PHOSPHOGLUCOMUTASE (ALPHA-D-GLUCOSE-1,6-BISPHOSPHATE-DEPENDENT)"/>
    <property type="match status" value="1"/>
</dbReference>
<dbReference type="CDD" id="cd03089">
    <property type="entry name" value="PMM_PGM"/>
    <property type="match status" value="1"/>
</dbReference>
<evidence type="ECO:0000256" key="11">
    <source>
        <dbReference type="ARBA" id="ARBA00049409"/>
    </source>
</evidence>
<reference evidence="16" key="1">
    <citation type="submission" date="2021-01" db="EMBL/GenBank/DDBJ databases">
        <authorList>
            <person name="Corre E."/>
            <person name="Pelletier E."/>
            <person name="Niang G."/>
            <person name="Scheremetjew M."/>
            <person name="Finn R."/>
            <person name="Kale V."/>
            <person name="Holt S."/>
            <person name="Cochrane G."/>
            <person name="Meng A."/>
            <person name="Brown T."/>
            <person name="Cohen L."/>
        </authorList>
    </citation>
    <scope>NUCLEOTIDE SEQUENCE</scope>
    <source>
        <strain evidence="16">RCC927</strain>
    </source>
</reference>
<dbReference type="GO" id="GO:0046872">
    <property type="term" value="F:metal ion binding"/>
    <property type="evidence" value="ECO:0007669"/>
    <property type="project" value="UniProtKB-KW"/>
</dbReference>
<dbReference type="FunFam" id="3.40.120.10:FF:000010">
    <property type="entry name" value="phosphomannomutase/phosphoglucomutase isoform X1"/>
    <property type="match status" value="1"/>
</dbReference>
<dbReference type="EC" id="5.4.2.2" evidence="4"/>
<dbReference type="PRINTS" id="PR00509">
    <property type="entry name" value="PGMPMM"/>
</dbReference>
<comment type="catalytic activity">
    <reaction evidence="10">
        <text>alpha-D-glucose 1,6-bisphosphate + L-seryl-[protein] = O-phospho-L-seryl-[protein] + alpha-D-glucose 6-phosphate</text>
        <dbReference type="Rhea" id="RHEA:68752"/>
        <dbReference type="Rhea" id="RHEA-COMP:9863"/>
        <dbReference type="Rhea" id="RHEA-COMP:11604"/>
        <dbReference type="ChEBI" id="CHEBI:29999"/>
        <dbReference type="ChEBI" id="CHEBI:58225"/>
        <dbReference type="ChEBI" id="CHEBI:58392"/>
        <dbReference type="ChEBI" id="CHEBI:83421"/>
    </reaction>
</comment>
<dbReference type="Pfam" id="PF02880">
    <property type="entry name" value="PGM_PMM_III"/>
    <property type="match status" value="1"/>
</dbReference>
<dbReference type="SUPFAM" id="SSF55957">
    <property type="entry name" value="Phosphoglucomutase, C-terminal domain"/>
    <property type="match status" value="1"/>
</dbReference>
<keyword evidence="8" id="KW-0460">Magnesium</keyword>
<sequence>MARRRDRRMHANTSARSRSGAQPSGGAGGSEPMGAAAFSYAPLQNGSDVRGVAIAGVPGEEVNLDRAAAAVVVKAFAVWLAERLGKAEVRVALGRDSRLSGCALAAAAAAGASSSGAAVTDVGLATTPAMFMCCVTEGYDFDGGVMLTASHLPFNRNGMKFFTKTGGLGKDDISAILRIAEGLRARGELPAAEQYALAPHEDFMPAYAAQLRALIVEGVGAGDKPLDGMSVVVDAGNGAGGFFAHDVLAPLGADVSDSQFLEPDGSFPNHVPNPEDAEAMGSCATAVLKANADLGVVLDTDCDRSGLVLSDGRFLNRNRLIAALCASVLRDSPGASIVTDSVTSAGLADFIEGRGGVHVRFQRGYKNVINKGVELNEQGVDCPLMIETSGHGAMRENYYLDDGAYLAVKLIIEAARAKRAGSSEGLASLLDGLREPLEEKEARLKILKDDFGPYGDGVLDKFVTWCQSSTAPAGWTSEAVNHEGWRVVVDEGSGRQGWALLRKSLHDPLLVCNIESDTEGGVEAIAAKLRAFLGQFSGGLDLSKL</sequence>
<dbReference type="GO" id="GO:0004615">
    <property type="term" value="F:phosphomannomutase activity"/>
    <property type="evidence" value="ECO:0007669"/>
    <property type="project" value="TreeGrafter"/>
</dbReference>
<comment type="catalytic activity">
    <reaction evidence="11">
        <text>O-phospho-L-seryl-[protein] + alpha-D-glucose 1-phosphate = alpha-D-glucose 1,6-bisphosphate + L-seryl-[protein]</text>
        <dbReference type="Rhea" id="RHEA:68748"/>
        <dbReference type="Rhea" id="RHEA-COMP:9863"/>
        <dbReference type="Rhea" id="RHEA-COMP:11604"/>
        <dbReference type="ChEBI" id="CHEBI:29999"/>
        <dbReference type="ChEBI" id="CHEBI:58392"/>
        <dbReference type="ChEBI" id="CHEBI:58601"/>
        <dbReference type="ChEBI" id="CHEBI:83421"/>
    </reaction>
</comment>
<evidence type="ECO:0000256" key="1">
    <source>
        <dbReference type="ARBA" id="ARBA00000443"/>
    </source>
</evidence>
<evidence type="ECO:0000259" key="14">
    <source>
        <dbReference type="Pfam" id="PF02879"/>
    </source>
</evidence>
<dbReference type="InterPro" id="IPR036900">
    <property type="entry name" value="A-D-PHexomutase_C_sf"/>
</dbReference>
<evidence type="ECO:0000256" key="5">
    <source>
        <dbReference type="ARBA" id="ARBA00022526"/>
    </source>
</evidence>
<dbReference type="InterPro" id="IPR016055">
    <property type="entry name" value="A-D-PHexomutase_a/b/a-I/II/III"/>
</dbReference>
<dbReference type="InterPro" id="IPR050060">
    <property type="entry name" value="Phosphoglucosamine_mutase"/>
</dbReference>
<keyword evidence="6" id="KW-0597">Phosphoprotein</keyword>
<evidence type="ECO:0000256" key="8">
    <source>
        <dbReference type="ARBA" id="ARBA00022842"/>
    </source>
</evidence>
<keyword evidence="5" id="KW-0119">Carbohydrate metabolism</keyword>
<dbReference type="InterPro" id="IPR005846">
    <property type="entry name" value="A-D-PHexomutase_a/b/a-III"/>
</dbReference>
<evidence type="ECO:0000259" key="13">
    <source>
        <dbReference type="Pfam" id="PF02878"/>
    </source>
</evidence>
<feature type="domain" description="Alpha-D-phosphohexomutase alpha/beta/alpha" evidence="13">
    <location>
        <begin position="46"/>
        <end position="181"/>
    </location>
</feature>
<evidence type="ECO:0000256" key="9">
    <source>
        <dbReference type="ARBA" id="ARBA00023235"/>
    </source>
</evidence>
<evidence type="ECO:0000256" key="7">
    <source>
        <dbReference type="ARBA" id="ARBA00022723"/>
    </source>
</evidence>
<evidence type="ECO:0000313" key="16">
    <source>
        <dbReference type="EMBL" id="CAE0128046.1"/>
    </source>
</evidence>
<protein>
    <recommendedName>
        <fullName evidence="4">phosphoglucomutase (alpha-D-glucose-1,6-bisphosphate-dependent)</fullName>
        <ecNumber evidence="4">5.4.2.2</ecNumber>
    </recommendedName>
</protein>
<evidence type="ECO:0000256" key="10">
    <source>
        <dbReference type="ARBA" id="ARBA00049318"/>
    </source>
</evidence>
<feature type="domain" description="Alpha-D-phosphohexomutase alpha/beta/alpha" evidence="14">
    <location>
        <begin position="227"/>
        <end position="311"/>
    </location>
</feature>